<feature type="compositionally biased region" description="Polar residues" evidence="1">
    <location>
        <begin position="1609"/>
        <end position="1619"/>
    </location>
</feature>
<proteinExistence type="predicted"/>
<keyword evidence="2" id="KW-0472">Membrane</keyword>
<evidence type="ECO:0000313" key="3">
    <source>
        <dbReference type="Proteomes" id="UP001652741"/>
    </source>
</evidence>
<dbReference type="PANTHER" id="PTHR21590">
    <property type="entry name" value="SEA DOMAIN-CONTAINING PROTEIN"/>
    <property type="match status" value="1"/>
</dbReference>
<feature type="compositionally biased region" description="Low complexity" evidence="1">
    <location>
        <begin position="302"/>
        <end position="315"/>
    </location>
</feature>
<feature type="compositionally biased region" description="Polar residues" evidence="1">
    <location>
        <begin position="489"/>
        <end position="498"/>
    </location>
</feature>
<dbReference type="InterPro" id="IPR024606">
    <property type="entry name" value="KIAA1549"/>
</dbReference>
<accession>A0A1S3KPZ5</accession>
<feature type="region of interest" description="Disordered" evidence="1">
    <location>
        <begin position="1485"/>
        <end position="1582"/>
    </location>
</feature>
<keyword evidence="2" id="KW-1133">Transmembrane helix</keyword>
<feature type="compositionally biased region" description="Polar residues" evidence="1">
    <location>
        <begin position="730"/>
        <end position="739"/>
    </location>
</feature>
<feature type="compositionally biased region" description="Polar residues" evidence="1">
    <location>
        <begin position="251"/>
        <end position="261"/>
    </location>
</feature>
<feature type="region of interest" description="Disordered" evidence="1">
    <location>
        <begin position="291"/>
        <end position="328"/>
    </location>
</feature>
<feature type="compositionally biased region" description="Basic residues" evidence="1">
    <location>
        <begin position="1501"/>
        <end position="1515"/>
    </location>
</feature>
<organism evidence="3 4">
    <name type="scientific">Salmo salar</name>
    <name type="common">Atlantic salmon</name>
    <dbReference type="NCBI Taxonomy" id="8030"/>
    <lineage>
        <taxon>Eukaryota</taxon>
        <taxon>Metazoa</taxon>
        <taxon>Chordata</taxon>
        <taxon>Craniata</taxon>
        <taxon>Vertebrata</taxon>
        <taxon>Euteleostomi</taxon>
        <taxon>Actinopterygii</taxon>
        <taxon>Neopterygii</taxon>
        <taxon>Teleostei</taxon>
        <taxon>Protacanthopterygii</taxon>
        <taxon>Salmoniformes</taxon>
        <taxon>Salmonidae</taxon>
        <taxon>Salmoninae</taxon>
        <taxon>Salmo</taxon>
    </lineage>
</organism>
<evidence type="ECO:0000256" key="1">
    <source>
        <dbReference type="SAM" id="MobiDB-lite"/>
    </source>
</evidence>
<dbReference type="KEGG" id="sasa:106561389"/>
<dbReference type="Pfam" id="PF12877">
    <property type="entry name" value="KIAA1549"/>
    <property type="match status" value="1"/>
</dbReference>
<dbReference type="RefSeq" id="XP_013980786.2">
    <property type="nucleotide sequence ID" value="XM_014125311.2"/>
</dbReference>
<keyword evidence="3" id="KW-1185">Reference proteome</keyword>
<feature type="compositionally biased region" description="Pro residues" evidence="1">
    <location>
        <begin position="1570"/>
        <end position="1582"/>
    </location>
</feature>
<feature type="compositionally biased region" description="Basic and acidic residues" evidence="1">
    <location>
        <begin position="1295"/>
        <end position="1304"/>
    </location>
</feature>
<feature type="region of interest" description="Disordered" evidence="1">
    <location>
        <begin position="210"/>
        <end position="261"/>
    </location>
</feature>
<evidence type="ECO:0000313" key="4">
    <source>
        <dbReference type="RefSeq" id="XP_013980786.2"/>
    </source>
</evidence>
<evidence type="ECO:0000256" key="2">
    <source>
        <dbReference type="SAM" id="Phobius"/>
    </source>
</evidence>
<reference evidence="4" key="1">
    <citation type="submission" date="2025-08" db="UniProtKB">
        <authorList>
            <consortium name="RefSeq"/>
        </authorList>
    </citation>
    <scope>IDENTIFICATION</scope>
</reference>
<feature type="compositionally biased region" description="Low complexity" evidence="1">
    <location>
        <begin position="1271"/>
        <end position="1286"/>
    </location>
</feature>
<feature type="region of interest" description="Disordered" evidence="1">
    <location>
        <begin position="720"/>
        <end position="739"/>
    </location>
</feature>
<feature type="compositionally biased region" description="Low complexity" evidence="1">
    <location>
        <begin position="130"/>
        <end position="149"/>
    </location>
</feature>
<sequence length="1868" mass="202380">MIWKKGYIEGAQTSNTCILQLVVSTGMHHKWIKCHDFHAMEGLSFSMGSLGISKTILPVQGFGAAVLGLMLLVTMITAGSPAAVDWPSLDPTMLEEFQEEVPSWTESPSALLVSHTDASEHLDDTTTTALLSPGPLPLESPSRSSDPLPIGRDPLSTPPFSSLEPAIGLQQHPEGLARLSRDMKLSGPISTMAATSSTVVTVPHQKLIGPQSNISTTPLNFSTATSGTTSPQFIVPNSNERASDEPPLLPPSNQQDPSKQRTPALITSLPVGPLNLPRLPVDNLVDAAALSDQASPESRPNPDVSLSLGDLSLDPKLPREPSSRLSDLDHLRPSSELMQKDDAAQGIYMLLKPSPEMQLAPSYVPFLSPQTTSSSAEPTIFPTDDFFPTNTMEVDWGSGDHLETVSYMGSEGDDFSLVTNLPTDMYDLEDSNAERYDTSFPSRVGVSFSSMRHVTSSLSLTTTDLSSGVRSVAPTSVPPSIHPSPSHSMLASTPTPQGSLPEGSGVDWTDTFTVEPTDLLLPDMNSLEYYTIQLTKDDSEEHRGTNVTTTSRHFSLMSISTTHIMVTSTFTADPSHMLTASYGVEVQPSDNTTWIKESSDISGSEPLNTTTADATEMTSLNFSVPFLEPSVAPTPSMDLSSSLWGVTGQVSSGEWISPVATSSVGLDSSSVLVSVQSSAMASETDIQWYVSPTATETALLSTSLVIPVLTTSVAFTPVPGQTELPPDVTSGPTERATNATTFPPVSVMADQGIDTDSPVTAVTNVSQSTLSTVDTPSTTDPATATTTTTTTTITTKASTTTALATTTTPLNITTTKSPPTTIGRQYLCNVTKPVYFVKVGFPPGATVGYAKSQIRDVLKTEFNKSIELQVAKSPPDFVFRAVSGPVVYTAISVINALRQSGRRFQAISHYWKVPDHQYQVHSVLQFVPSHIDVRVCNFSERIEKGLTMAYAEVRRRAQESTNFTVHIVNITMNQPRSQQREPVDVTFAVRDAFGYLKGSEVSNHLRLLNMVEFSYYLGFPVLQIAEPFHYPELNTTQLLRSSWVRTVMLGVLDQGVDGRTFQAKMERRVALLLGEVLRAARRTKRATSVANHSVQIVSTTRLVGADHPLDMVYFVDQLGQRLPAITTANMLNRLDVQRAAIVLGYRVQGILATPVEKVAGYPPPDTENTSMWIIIGVVVPLGVVIVIISILYWKLCRTDKLEFQPDAMTTVQQRQKLQAPSVKGFDFAKLHLGQHSKDDIMVIQEPGAPGPPPPNSNTKETAATSRNGEVPTPRSKGSSVSSTKASRSTRRRGRDRISPSDRDSMVSAGSGDREKELAEENLRAFAMPNDSKQARKIPINVLNGKNRIGPPPMNGHDEHLSSASIFEHVDRMSRSADGTRRLSNKIQLIAMQPMAVPPQHHSPTVNGINGRGPETHSSFNKEIQVALRHKSEIEHHRNKIRLRAKRKGHYDFPAMDDLVDNGLTTDPKDQDHIYHKAQMQIDKILDPDIHMPSLFMEPKKSGRGRRSPKQRKKHQLNGSLTDADKDRLISNDSDGTYRKYPGVNNVAYVSDPDQAPESGTPNDNVFLGPISPPPGHAPPPAPYMPPQPSIEEARQQMHSLLDDAFALVSPTSQGSTSGITLPGVNSNPPSSSPPPRGGARPWGTTYPALSPFSSRYAELGMSPPSLQGLLQRQGLGSSYPPGDPGHVDQIPPESHYSTRGLYTEDLPSSTRPRPVGGTTGNQLNHLNQVDLGSRIKGGYPVGGRAPPGQTGGSGWAPYSDGDFRPTRDPVLLGYPDSSSSMFQMPSRSALREPSAHLDIYPPRRVLSPPTTPQPPSSRPSGRSCCASPRNSKPCPVTTAETDGLLWSSLNLYCYIHQSYRCPCLPAPT</sequence>
<dbReference type="PANTHER" id="PTHR21590:SF4">
    <property type="entry name" value="UPF0606 PROTEIN KIAA1549"/>
    <property type="match status" value="1"/>
</dbReference>
<feature type="transmembrane region" description="Helical" evidence="2">
    <location>
        <begin position="56"/>
        <end position="78"/>
    </location>
</feature>
<feature type="compositionally biased region" description="Polar residues" evidence="1">
    <location>
        <begin position="1256"/>
        <end position="1267"/>
    </location>
</feature>
<dbReference type="GeneID" id="106561389"/>
<keyword evidence="2" id="KW-0812">Transmembrane</keyword>
<feature type="compositionally biased region" description="Polar residues" evidence="1">
    <location>
        <begin position="210"/>
        <end position="240"/>
    </location>
</feature>
<feature type="region of interest" description="Disordered" evidence="1">
    <location>
        <begin position="1663"/>
        <end position="1837"/>
    </location>
</feature>
<feature type="region of interest" description="Disordered" evidence="1">
    <location>
        <begin position="1609"/>
        <end position="1644"/>
    </location>
</feature>
<feature type="compositionally biased region" description="Low complexity" evidence="1">
    <location>
        <begin position="1665"/>
        <end position="1678"/>
    </location>
</feature>
<name>A0A1S3KPZ5_SALSA</name>
<feature type="compositionally biased region" description="Low complexity" evidence="1">
    <location>
        <begin position="1777"/>
        <end position="1788"/>
    </location>
</feature>
<gene>
    <name evidence="4" type="primary">LOC106561389</name>
</gene>
<feature type="transmembrane region" description="Helical" evidence="2">
    <location>
        <begin position="1171"/>
        <end position="1193"/>
    </location>
</feature>
<feature type="region of interest" description="Disordered" evidence="1">
    <location>
        <begin position="469"/>
        <end position="502"/>
    </location>
</feature>
<feature type="region of interest" description="Disordered" evidence="1">
    <location>
        <begin position="126"/>
        <end position="166"/>
    </location>
</feature>
<feature type="compositionally biased region" description="Low complexity" evidence="1">
    <location>
        <begin position="1818"/>
        <end position="1828"/>
    </location>
</feature>
<protein>
    <submittedName>
        <fullName evidence="4">UPF0606 protein KIAA1549 isoform X1</fullName>
    </submittedName>
</protein>
<dbReference type="Proteomes" id="UP001652741">
    <property type="component" value="Chromosome ssa10"/>
</dbReference>
<feature type="compositionally biased region" description="Basic and acidic residues" evidence="1">
    <location>
        <begin position="316"/>
        <end position="328"/>
    </location>
</feature>
<feature type="region of interest" description="Disordered" evidence="1">
    <location>
        <begin position="1242"/>
        <end position="1316"/>
    </location>
</feature>